<protein>
    <submittedName>
        <fullName evidence="1">Uncharacterized protein</fullName>
    </submittedName>
</protein>
<evidence type="ECO:0000313" key="1">
    <source>
        <dbReference type="EMBL" id="KAF1936217.1"/>
    </source>
</evidence>
<keyword evidence="2" id="KW-1185">Reference proteome</keyword>
<dbReference type="EMBL" id="ML976203">
    <property type="protein sequence ID" value="KAF1936217.1"/>
    <property type="molecule type" value="Genomic_DNA"/>
</dbReference>
<dbReference type="AlphaFoldDB" id="A0A6A5SFN4"/>
<organism evidence="1 2">
    <name type="scientific">Clathrospora elynae</name>
    <dbReference type="NCBI Taxonomy" id="706981"/>
    <lineage>
        <taxon>Eukaryota</taxon>
        <taxon>Fungi</taxon>
        <taxon>Dikarya</taxon>
        <taxon>Ascomycota</taxon>
        <taxon>Pezizomycotina</taxon>
        <taxon>Dothideomycetes</taxon>
        <taxon>Pleosporomycetidae</taxon>
        <taxon>Pleosporales</taxon>
        <taxon>Diademaceae</taxon>
        <taxon>Clathrospora</taxon>
    </lineage>
</organism>
<evidence type="ECO:0000313" key="2">
    <source>
        <dbReference type="Proteomes" id="UP000800038"/>
    </source>
</evidence>
<sequence>MSVQSSAEQYAKTVSRFKDEGLNEACNAWADFFKLRCADCPTSVKFTDKFGATLSKLRDMQLGLPDKGVIYQFILAIEDIYQDYARVIRRDMRSRGVLTLDDMIKEICKQPVLSVTEVLAAAAASDCTGNTCSQQGSACSQ</sequence>
<dbReference type="Proteomes" id="UP000800038">
    <property type="component" value="Unassembled WGS sequence"/>
</dbReference>
<name>A0A6A5SFN4_9PLEO</name>
<proteinExistence type="predicted"/>
<gene>
    <name evidence="1" type="ORF">EJ02DRAFT_470614</name>
</gene>
<reference evidence="1" key="1">
    <citation type="journal article" date="2020" name="Stud. Mycol.">
        <title>101 Dothideomycetes genomes: a test case for predicting lifestyles and emergence of pathogens.</title>
        <authorList>
            <person name="Haridas S."/>
            <person name="Albert R."/>
            <person name="Binder M."/>
            <person name="Bloem J."/>
            <person name="Labutti K."/>
            <person name="Salamov A."/>
            <person name="Andreopoulos B."/>
            <person name="Baker S."/>
            <person name="Barry K."/>
            <person name="Bills G."/>
            <person name="Bluhm B."/>
            <person name="Cannon C."/>
            <person name="Castanera R."/>
            <person name="Culley D."/>
            <person name="Daum C."/>
            <person name="Ezra D."/>
            <person name="Gonzalez J."/>
            <person name="Henrissat B."/>
            <person name="Kuo A."/>
            <person name="Liang C."/>
            <person name="Lipzen A."/>
            <person name="Lutzoni F."/>
            <person name="Magnuson J."/>
            <person name="Mondo S."/>
            <person name="Nolan M."/>
            <person name="Ohm R."/>
            <person name="Pangilinan J."/>
            <person name="Park H.-J."/>
            <person name="Ramirez L."/>
            <person name="Alfaro M."/>
            <person name="Sun H."/>
            <person name="Tritt A."/>
            <person name="Yoshinaga Y."/>
            <person name="Zwiers L.-H."/>
            <person name="Turgeon B."/>
            <person name="Goodwin S."/>
            <person name="Spatafora J."/>
            <person name="Crous P."/>
            <person name="Grigoriev I."/>
        </authorList>
    </citation>
    <scope>NUCLEOTIDE SEQUENCE</scope>
    <source>
        <strain evidence="1">CBS 161.51</strain>
    </source>
</reference>
<accession>A0A6A5SFN4</accession>